<comment type="subcellular location">
    <subcellularLocation>
        <location evidence="1">Membrane</location>
    </subcellularLocation>
</comment>
<dbReference type="GO" id="GO:0008289">
    <property type="term" value="F:lipid binding"/>
    <property type="evidence" value="ECO:0007669"/>
    <property type="project" value="UniProtKB-KW"/>
</dbReference>
<keyword evidence="5" id="KW-0677">Repeat</keyword>
<evidence type="ECO:0000259" key="12">
    <source>
        <dbReference type="PROSITE" id="PS50004"/>
    </source>
</evidence>
<dbReference type="GO" id="GO:0012505">
    <property type="term" value="C:endomembrane system"/>
    <property type="evidence" value="ECO:0007669"/>
    <property type="project" value="UniProtKB-ARBA"/>
</dbReference>
<dbReference type="Pfam" id="PF00168">
    <property type="entry name" value="C2"/>
    <property type="match status" value="1"/>
</dbReference>
<keyword evidence="17" id="KW-1185">Reference proteome</keyword>
<evidence type="ECO:0000256" key="11">
    <source>
        <dbReference type="SAM" id="Phobius"/>
    </source>
</evidence>
<dbReference type="Proteomes" id="UP001152797">
    <property type="component" value="Unassembled WGS sequence"/>
</dbReference>
<dbReference type="InterPro" id="IPR035892">
    <property type="entry name" value="C2_domain_sf"/>
</dbReference>
<keyword evidence="8" id="KW-0445">Lipid transport</keyword>
<evidence type="ECO:0000256" key="7">
    <source>
        <dbReference type="ARBA" id="ARBA00022989"/>
    </source>
</evidence>
<keyword evidence="3 11" id="KW-0812">Transmembrane</keyword>
<dbReference type="EMBL" id="CAMXCT020001674">
    <property type="protein sequence ID" value="CAL1145520.1"/>
    <property type="molecule type" value="Genomic_DNA"/>
</dbReference>
<evidence type="ECO:0000256" key="5">
    <source>
        <dbReference type="ARBA" id="ARBA00022737"/>
    </source>
</evidence>
<dbReference type="PROSITE" id="PS51847">
    <property type="entry name" value="SMP"/>
    <property type="match status" value="1"/>
</dbReference>
<dbReference type="InterPro" id="IPR039010">
    <property type="entry name" value="Synaptotagmin_SMP"/>
</dbReference>
<dbReference type="Gene3D" id="2.60.40.150">
    <property type="entry name" value="C2 domain"/>
    <property type="match status" value="1"/>
</dbReference>
<keyword evidence="4" id="KW-0479">Metal-binding</keyword>
<name>A0A9P1CID8_9DINO</name>
<evidence type="ECO:0000313" key="14">
    <source>
        <dbReference type="EMBL" id="CAI3992145.1"/>
    </source>
</evidence>
<evidence type="ECO:0000259" key="13">
    <source>
        <dbReference type="PROSITE" id="PS51847"/>
    </source>
</evidence>
<feature type="domain" description="SMP-LTD" evidence="13">
    <location>
        <begin position="434"/>
        <end position="611"/>
    </location>
</feature>
<sequence length="952" mass="105410">MFWKQTSVNDSMLCVHGLHQRQVLCRALVRRQRFGWYRCHSNPSSVSELEASPTNQVERRKDDVILEPPVPLKDDKSIEAIIARSRQKDLIERVGPQAIRYLPSEDPNALLLPDNRLEPAERRWQKIFVALPWLTFAVMLAAPLLLVYGNLPFLQQRAEQQRQVAKRPAEVKVAGFQVVNFGQMPDVLERPFPTMLLLFHPATYASKVFLPAMQYFDRLLRQGHLPVSVAALDLTASPVPPDSFMWQYPGAGAPHLQLILPRSMDGEAGVVDYDGLWSSRALSAAACGLAGPAAELPPEEVEALGLKIQRMRDLLFDLLFLEEPQPVQASRWQRWFGRQVLPAIKVKDMCDMCRMLPRRSAGAGRLSTCDSTTCSHHLPAAMGVTLGTAGSVSVYGCGCLSGALLAMSSLKRRHEEELVEQMACRALTTNDFAVEEECQWLHSLLAILWPRIDKFLKELVQEQILPEIDKQLPKMLRGSVSFPKVDLGKAIPHFRNIALRENSDQGILLEVTIDLASDMDVQIKAMKVPIGVKRLSISGQLNVLFHPASPKPPFFAGVTVFFVDAPELDMDFTGAADFVDLPVIRSVVRSTILDAVRGIAVLPARVAVDLNEDDDTDQADLSYPPPRGVLRVLVKSGSQLRAADLNLSGASSDPYVVIEVGQQRWQSSVIEKSLNPVWEHGNVVDLLVYEPQQKARISVFDKDRFSQDDLLGTAKSILLEPFLQAKEPLDFVLPLQHQGKAAGTLTISCRWFELSSQAPRSFPSPVARGPSQLLLVVKLNGICDLPQSYKPPFQVNITCHDHHMHSKKSSPPGQIRPVADEVADIARRLQRAKHSLQDISEITGLEPQAVKLAVAQDCSESFAKAREQSLKEMSATHPEFNQILYKLLPWTTPVSQAKVVLTLVDRSDKPISKPIAKPLSAAVGSHIEGGFALNGGGTLNAKISTTWLALPN</sequence>
<protein>
    <submittedName>
        <fullName evidence="16">Extended synaptotagmin-3</fullName>
    </submittedName>
</protein>
<dbReference type="EMBL" id="CAMXCT010001674">
    <property type="protein sequence ID" value="CAI3992145.1"/>
    <property type="molecule type" value="Genomic_DNA"/>
</dbReference>
<dbReference type="EMBL" id="CAMXCT030001674">
    <property type="protein sequence ID" value="CAL4779457.1"/>
    <property type="molecule type" value="Genomic_DNA"/>
</dbReference>
<organism evidence="14">
    <name type="scientific">Cladocopium goreaui</name>
    <dbReference type="NCBI Taxonomy" id="2562237"/>
    <lineage>
        <taxon>Eukaryota</taxon>
        <taxon>Sar</taxon>
        <taxon>Alveolata</taxon>
        <taxon>Dinophyceae</taxon>
        <taxon>Suessiales</taxon>
        <taxon>Symbiodiniaceae</taxon>
        <taxon>Cladocopium</taxon>
    </lineage>
</organism>
<keyword evidence="10 11" id="KW-0472">Membrane</keyword>
<evidence type="ECO:0000256" key="4">
    <source>
        <dbReference type="ARBA" id="ARBA00022723"/>
    </source>
</evidence>
<dbReference type="InterPro" id="IPR000008">
    <property type="entry name" value="C2_dom"/>
</dbReference>
<evidence type="ECO:0000256" key="8">
    <source>
        <dbReference type="ARBA" id="ARBA00023055"/>
    </source>
</evidence>
<feature type="domain" description="C2" evidence="12">
    <location>
        <begin position="613"/>
        <end position="733"/>
    </location>
</feature>
<evidence type="ECO:0000313" key="16">
    <source>
        <dbReference type="EMBL" id="CAL4779457.1"/>
    </source>
</evidence>
<evidence type="ECO:0000256" key="9">
    <source>
        <dbReference type="ARBA" id="ARBA00023121"/>
    </source>
</evidence>
<evidence type="ECO:0000313" key="17">
    <source>
        <dbReference type="Proteomes" id="UP001152797"/>
    </source>
</evidence>
<evidence type="ECO:0000256" key="10">
    <source>
        <dbReference type="ARBA" id="ARBA00023136"/>
    </source>
</evidence>
<dbReference type="PROSITE" id="PS50004">
    <property type="entry name" value="C2"/>
    <property type="match status" value="1"/>
</dbReference>
<dbReference type="OrthoDB" id="441861at2759"/>
<dbReference type="SMART" id="SM00239">
    <property type="entry name" value="C2"/>
    <property type="match status" value="1"/>
</dbReference>
<evidence type="ECO:0000256" key="6">
    <source>
        <dbReference type="ARBA" id="ARBA00022837"/>
    </source>
</evidence>
<gene>
    <name evidence="14" type="ORF">C1SCF055_LOCUS18996</name>
</gene>
<evidence type="ECO:0000256" key="3">
    <source>
        <dbReference type="ARBA" id="ARBA00022692"/>
    </source>
</evidence>
<accession>A0A9P1CID8</accession>
<feature type="transmembrane region" description="Helical" evidence="11">
    <location>
        <begin position="127"/>
        <end position="148"/>
    </location>
</feature>
<dbReference type="InterPro" id="IPR051634">
    <property type="entry name" value="Extended_Synaptotagmin"/>
</dbReference>
<dbReference type="PANTHER" id="PTHR45761">
    <property type="entry name" value="EXTENDED SYNAPTOTAGMIN-LIKE PROTEIN 2, ISOFORM C"/>
    <property type="match status" value="1"/>
</dbReference>
<reference evidence="15" key="2">
    <citation type="submission" date="2024-04" db="EMBL/GenBank/DDBJ databases">
        <authorList>
            <person name="Chen Y."/>
            <person name="Shah S."/>
            <person name="Dougan E. K."/>
            <person name="Thang M."/>
            <person name="Chan C."/>
        </authorList>
    </citation>
    <scope>NUCLEOTIDE SEQUENCE [LARGE SCALE GENOMIC DNA]</scope>
</reference>
<proteinExistence type="predicted"/>
<evidence type="ECO:0000256" key="1">
    <source>
        <dbReference type="ARBA" id="ARBA00004370"/>
    </source>
</evidence>
<dbReference type="SUPFAM" id="SSF49562">
    <property type="entry name" value="C2 domain (Calcium/lipid-binding domain, CaLB)"/>
    <property type="match status" value="1"/>
</dbReference>
<evidence type="ECO:0000313" key="15">
    <source>
        <dbReference type="EMBL" id="CAL1145520.1"/>
    </source>
</evidence>
<evidence type="ECO:0000256" key="2">
    <source>
        <dbReference type="ARBA" id="ARBA00022448"/>
    </source>
</evidence>
<keyword evidence="6" id="KW-0106">Calcium</keyword>
<dbReference type="GO" id="GO:0005737">
    <property type="term" value="C:cytoplasm"/>
    <property type="evidence" value="ECO:0007669"/>
    <property type="project" value="UniProtKB-ARBA"/>
</dbReference>
<comment type="caution">
    <text evidence="14">The sequence shown here is derived from an EMBL/GenBank/DDBJ whole genome shotgun (WGS) entry which is preliminary data.</text>
</comment>
<dbReference type="Pfam" id="PF17047">
    <property type="entry name" value="SMP_LBD"/>
    <property type="match status" value="1"/>
</dbReference>
<dbReference type="GO" id="GO:0006869">
    <property type="term" value="P:lipid transport"/>
    <property type="evidence" value="ECO:0007669"/>
    <property type="project" value="UniProtKB-KW"/>
</dbReference>
<dbReference type="InterPro" id="IPR031468">
    <property type="entry name" value="SMP_LBD"/>
</dbReference>
<dbReference type="PANTHER" id="PTHR45761:SF1">
    <property type="entry name" value="EXTENDED SYNAPTOTAGMIN-LIKE PROTEIN 2, ISOFORM C"/>
    <property type="match status" value="1"/>
</dbReference>
<dbReference type="AlphaFoldDB" id="A0A9P1CID8"/>
<keyword evidence="7 11" id="KW-1133">Transmembrane helix</keyword>
<dbReference type="CDD" id="cd21670">
    <property type="entry name" value="SMP_ESyt"/>
    <property type="match status" value="1"/>
</dbReference>
<keyword evidence="9" id="KW-0446">Lipid-binding</keyword>
<reference evidence="14" key="1">
    <citation type="submission" date="2022-10" db="EMBL/GenBank/DDBJ databases">
        <authorList>
            <person name="Chen Y."/>
            <person name="Dougan E. K."/>
            <person name="Chan C."/>
            <person name="Rhodes N."/>
            <person name="Thang M."/>
        </authorList>
    </citation>
    <scope>NUCLEOTIDE SEQUENCE</scope>
</reference>
<dbReference type="GO" id="GO:0016020">
    <property type="term" value="C:membrane"/>
    <property type="evidence" value="ECO:0007669"/>
    <property type="project" value="UniProtKB-SubCell"/>
</dbReference>
<keyword evidence="2" id="KW-0813">Transport</keyword>
<dbReference type="GO" id="GO:0046872">
    <property type="term" value="F:metal ion binding"/>
    <property type="evidence" value="ECO:0007669"/>
    <property type="project" value="UniProtKB-KW"/>
</dbReference>